<organism evidence="2">
    <name type="scientific">Oikopleura dioica</name>
    <name type="common">Tunicate</name>
    <dbReference type="NCBI Taxonomy" id="34765"/>
    <lineage>
        <taxon>Eukaryota</taxon>
        <taxon>Metazoa</taxon>
        <taxon>Chordata</taxon>
        <taxon>Tunicata</taxon>
        <taxon>Appendicularia</taxon>
        <taxon>Copelata</taxon>
        <taxon>Oikopleuridae</taxon>
        <taxon>Oikopleura</taxon>
    </lineage>
</organism>
<evidence type="ECO:0000313" key="2">
    <source>
        <dbReference type="EMBL" id="CBY24498.1"/>
    </source>
</evidence>
<dbReference type="InParanoid" id="E4XFV8"/>
<evidence type="ECO:0000313" key="3">
    <source>
        <dbReference type="Proteomes" id="UP000001307"/>
    </source>
</evidence>
<reference evidence="2" key="1">
    <citation type="journal article" date="2010" name="Science">
        <title>Plasticity of animal genome architecture unmasked by rapid evolution of a pelagic tunicate.</title>
        <authorList>
            <person name="Denoeud F."/>
            <person name="Henriet S."/>
            <person name="Mungpakdee S."/>
            <person name="Aury J.M."/>
            <person name="Da Silva C."/>
            <person name="Brinkmann H."/>
            <person name="Mikhaleva J."/>
            <person name="Olsen L.C."/>
            <person name="Jubin C."/>
            <person name="Canestro C."/>
            <person name="Bouquet J.M."/>
            <person name="Danks G."/>
            <person name="Poulain J."/>
            <person name="Campsteijn C."/>
            <person name="Adamski M."/>
            <person name="Cross I."/>
            <person name="Yadetie F."/>
            <person name="Muffato M."/>
            <person name="Louis A."/>
            <person name="Butcher S."/>
            <person name="Tsagkogeorga G."/>
            <person name="Konrad A."/>
            <person name="Singh S."/>
            <person name="Jensen M.F."/>
            <person name="Cong E.H."/>
            <person name="Eikeseth-Otteraa H."/>
            <person name="Noel B."/>
            <person name="Anthouard V."/>
            <person name="Porcel B.M."/>
            <person name="Kachouri-Lafond R."/>
            <person name="Nishino A."/>
            <person name="Ugolini M."/>
            <person name="Chourrout P."/>
            <person name="Nishida H."/>
            <person name="Aasland R."/>
            <person name="Huzurbazar S."/>
            <person name="Westhof E."/>
            <person name="Delsuc F."/>
            <person name="Lehrach H."/>
            <person name="Reinhardt R."/>
            <person name="Weissenbach J."/>
            <person name="Roy S.W."/>
            <person name="Artiguenave F."/>
            <person name="Postlethwait J.H."/>
            <person name="Manak J.R."/>
            <person name="Thompson E.M."/>
            <person name="Jaillon O."/>
            <person name="Du Pasquier L."/>
            <person name="Boudinot P."/>
            <person name="Liberles D.A."/>
            <person name="Volff J.N."/>
            <person name="Philippe H."/>
            <person name="Lenhard B."/>
            <person name="Roest Crollius H."/>
            <person name="Wincker P."/>
            <person name="Chourrout D."/>
        </authorList>
    </citation>
    <scope>NUCLEOTIDE SEQUENCE [LARGE SCALE GENOMIC DNA]</scope>
</reference>
<proteinExistence type="predicted"/>
<feature type="transmembrane region" description="Helical" evidence="1">
    <location>
        <begin position="12"/>
        <end position="32"/>
    </location>
</feature>
<gene>
    <name evidence="2" type="ORF">GSOID_T00010364001</name>
</gene>
<evidence type="ECO:0008006" key="4">
    <source>
        <dbReference type="Google" id="ProtNLM"/>
    </source>
</evidence>
<keyword evidence="1" id="KW-0472">Membrane</keyword>
<dbReference type="OrthoDB" id="10469771at2759"/>
<keyword evidence="1" id="KW-1133">Transmembrane helix</keyword>
<protein>
    <recommendedName>
        <fullName evidence="4">Tetraspanin</fullName>
    </recommendedName>
</protein>
<keyword evidence="3" id="KW-1185">Reference proteome</keyword>
<feature type="transmembrane region" description="Helical" evidence="1">
    <location>
        <begin position="80"/>
        <end position="106"/>
    </location>
</feature>
<accession>E4XFV8</accession>
<evidence type="ECO:0000256" key="1">
    <source>
        <dbReference type="SAM" id="Phobius"/>
    </source>
</evidence>
<sequence>MKEKILHALNTTMGMLSLLMIGFGLGLRTFYIEMLESLTDNQEVIKYSSLFCYTIFIINSMILILSMIGHVSRWLNRRMLYLLLLIFVFSTAILLLVVLGLSVGVFSNFIPSLSGEPETQDAQNSLLSNKNIKTFIVIYMLNLGVDITVLIVVGIVATMLFCGKKEMSKNEPTRLAKSELSRLAFPAEKRAFTSQSFQYTNFGEDQKTILQEPLTVNDLRKSNLNIVTSSTRKLPDLPNFTNFKPGIEKFEN</sequence>
<dbReference type="AlphaFoldDB" id="E4XFV8"/>
<dbReference type="EMBL" id="FN653046">
    <property type="protein sequence ID" value="CBY24498.1"/>
    <property type="molecule type" value="Genomic_DNA"/>
</dbReference>
<dbReference type="Proteomes" id="UP000001307">
    <property type="component" value="Unassembled WGS sequence"/>
</dbReference>
<feature type="transmembrane region" description="Helical" evidence="1">
    <location>
        <begin position="136"/>
        <end position="162"/>
    </location>
</feature>
<keyword evidence="1" id="KW-0812">Transmembrane</keyword>
<name>E4XFV8_OIKDI</name>
<feature type="transmembrane region" description="Helical" evidence="1">
    <location>
        <begin position="44"/>
        <end position="68"/>
    </location>
</feature>